<dbReference type="GeneID" id="87590975"/>
<protein>
    <submittedName>
        <fullName evidence="1">Histidine kinase</fullName>
    </submittedName>
</protein>
<dbReference type="AlphaFoldDB" id="A0A1J9URX3"/>
<dbReference type="Pfam" id="PF18801">
    <property type="entry name" value="RapH_N"/>
    <property type="match status" value="1"/>
</dbReference>
<evidence type="ECO:0000313" key="1">
    <source>
        <dbReference type="EMBL" id="OJD81560.1"/>
    </source>
</evidence>
<comment type="caution">
    <text evidence="1">The sequence shown here is derived from an EMBL/GenBank/DDBJ whole genome shotgun (WGS) entry which is preliminary data.</text>
</comment>
<gene>
    <name evidence="1" type="ORF">BAU28_25145</name>
</gene>
<proteinExistence type="predicted"/>
<dbReference type="Pfam" id="PF13181">
    <property type="entry name" value="TPR_8"/>
    <property type="match status" value="1"/>
</dbReference>
<dbReference type="Proteomes" id="UP000182788">
    <property type="component" value="Unassembled WGS sequence"/>
</dbReference>
<name>A0A1J9URX3_9BACI</name>
<accession>A0A1J9URX3</accession>
<dbReference type="SUPFAM" id="SSF48452">
    <property type="entry name" value="TPR-like"/>
    <property type="match status" value="1"/>
</dbReference>
<reference evidence="1 2" key="1">
    <citation type="submission" date="2016-06" db="EMBL/GenBank/DDBJ databases">
        <title>First insights into the genetic diversity and population structure of in the Bacillus cereus group bacteria from diverse marine environments.</title>
        <authorList>
            <person name="Liu Y."/>
            <person name="Lai Q."/>
            <person name="Shao Z."/>
        </authorList>
    </citation>
    <scope>NUCLEOTIDE SEQUENCE [LARGE SCALE GENOMIC DNA]</scope>
    <source>
        <strain evidence="1 2">NH24A2</strain>
    </source>
</reference>
<keyword evidence="1" id="KW-0808">Transferase</keyword>
<dbReference type="InterPro" id="IPR011990">
    <property type="entry name" value="TPR-like_helical_dom_sf"/>
</dbReference>
<sequence>MNVQLQGNEQVTKLFNDWYLAILQHQTIHAKKLKKEIEDRISSSEEDTNLQLYYSLFNFRYTVLTDGLNINKDSFNKIDSFPLPEKGLLSYYYHFFKAIHNTIIGDYNTAKHLFEKAKKLLIHISDELEKAEFNYRLASYYYQTYQPLVAIQTVNEAKEIFSKHINHEINVALCDNIFGLSCIDLKQFEQAEIRLDSALNILQKYSEETLSLRVRHNLAWLYASQNLSELAMRHISEVTTKKPNHFKALFIEAREYYKLGEYAQAKGFIEKGLSISNKLENKEFQHRFMILQALNNKTPINDLEMIILEGISYFKIENLWECIQEYTDVLANIFYENEDHIKASKYFHMANQARKKHEEKGALL</sequence>
<organism evidence="1 2">
    <name type="scientific">Bacillus paramycoides</name>
    <dbReference type="NCBI Taxonomy" id="2026194"/>
    <lineage>
        <taxon>Bacteria</taxon>
        <taxon>Bacillati</taxon>
        <taxon>Bacillota</taxon>
        <taxon>Bacilli</taxon>
        <taxon>Bacillales</taxon>
        <taxon>Bacillaceae</taxon>
        <taxon>Bacillus</taxon>
        <taxon>Bacillus cereus group</taxon>
    </lineage>
</organism>
<keyword evidence="1" id="KW-0418">Kinase</keyword>
<dbReference type="Gene3D" id="1.25.40.10">
    <property type="entry name" value="Tetratricopeptide repeat domain"/>
    <property type="match status" value="1"/>
</dbReference>
<dbReference type="RefSeq" id="WP_002172806.1">
    <property type="nucleotide sequence ID" value="NZ_CBCSHB010000013.1"/>
</dbReference>
<dbReference type="SMART" id="SM00028">
    <property type="entry name" value="TPR"/>
    <property type="match status" value="3"/>
</dbReference>
<dbReference type="GO" id="GO:0016301">
    <property type="term" value="F:kinase activity"/>
    <property type="evidence" value="ECO:0007669"/>
    <property type="project" value="UniProtKB-KW"/>
</dbReference>
<dbReference type="EMBL" id="MAOI01000039">
    <property type="protein sequence ID" value="OJD81560.1"/>
    <property type="molecule type" value="Genomic_DNA"/>
</dbReference>
<dbReference type="InterPro" id="IPR019734">
    <property type="entry name" value="TPR_rpt"/>
</dbReference>
<evidence type="ECO:0000313" key="2">
    <source>
        <dbReference type="Proteomes" id="UP000182788"/>
    </source>
</evidence>